<dbReference type="InterPro" id="IPR058163">
    <property type="entry name" value="LysR-type_TF_proteobact-type"/>
</dbReference>
<keyword evidence="2" id="KW-0805">Transcription regulation</keyword>
<keyword evidence="3" id="KW-0238">DNA-binding</keyword>
<dbReference type="Pfam" id="PF03466">
    <property type="entry name" value="LysR_substrate"/>
    <property type="match status" value="1"/>
</dbReference>
<evidence type="ECO:0000256" key="3">
    <source>
        <dbReference type="ARBA" id="ARBA00023125"/>
    </source>
</evidence>
<dbReference type="EMBL" id="CP098242">
    <property type="protein sequence ID" value="WAW10464.1"/>
    <property type="molecule type" value="Genomic_DNA"/>
</dbReference>
<feature type="domain" description="HTH lysR-type" evidence="5">
    <location>
        <begin position="1"/>
        <end position="60"/>
    </location>
</feature>
<dbReference type="InterPro" id="IPR036390">
    <property type="entry name" value="WH_DNA-bd_sf"/>
</dbReference>
<dbReference type="SUPFAM" id="SSF53850">
    <property type="entry name" value="Periplasmic binding protein-like II"/>
    <property type="match status" value="1"/>
</dbReference>
<dbReference type="SUPFAM" id="SSF46785">
    <property type="entry name" value="Winged helix' DNA-binding domain"/>
    <property type="match status" value="1"/>
</dbReference>
<evidence type="ECO:0000259" key="5">
    <source>
        <dbReference type="PROSITE" id="PS50931"/>
    </source>
</evidence>
<keyword evidence="4" id="KW-0804">Transcription</keyword>
<gene>
    <name evidence="6" type="ORF">NB640_02040</name>
</gene>
<dbReference type="Proteomes" id="UP001156215">
    <property type="component" value="Chromosome"/>
</dbReference>
<evidence type="ECO:0000256" key="1">
    <source>
        <dbReference type="ARBA" id="ARBA00009437"/>
    </source>
</evidence>
<dbReference type="GO" id="GO:0043565">
    <property type="term" value="F:sequence-specific DNA binding"/>
    <property type="evidence" value="ECO:0007669"/>
    <property type="project" value="TreeGrafter"/>
</dbReference>
<dbReference type="PANTHER" id="PTHR30537:SF5">
    <property type="entry name" value="HTH-TYPE TRANSCRIPTIONAL ACTIVATOR TTDR-RELATED"/>
    <property type="match status" value="1"/>
</dbReference>
<dbReference type="AlphaFoldDB" id="A0A9E9LZM4"/>
<reference evidence="6" key="1">
    <citation type="journal article" date="2022" name="Front. Microbiol.">
        <title>New perspectives on an old grouping: The genomic and phenotypic variability of Oxalobacter formigenes and the implications for calcium oxalate stone prevention.</title>
        <authorList>
            <person name="Chmiel J.A."/>
            <person name="Carr C."/>
            <person name="Stuivenberg G.A."/>
            <person name="Venema R."/>
            <person name="Chanyi R.M."/>
            <person name="Al K.F."/>
            <person name="Giguere D."/>
            <person name="Say H."/>
            <person name="Akouris P.P."/>
            <person name="Dominguez Romero S.A."/>
            <person name="Kwong A."/>
            <person name="Tai V."/>
            <person name="Koval S.F."/>
            <person name="Razvi H."/>
            <person name="Bjazevic J."/>
            <person name="Burton J.P."/>
        </authorList>
    </citation>
    <scope>NUCLEOTIDE SEQUENCE</scope>
    <source>
        <strain evidence="6">WoOx3</strain>
    </source>
</reference>
<dbReference type="CDD" id="cd08422">
    <property type="entry name" value="PBP2_CrgA_like"/>
    <property type="match status" value="1"/>
</dbReference>
<organism evidence="6 7">
    <name type="scientific">Oxalobacter vibrioformis</name>
    <dbReference type="NCBI Taxonomy" id="933080"/>
    <lineage>
        <taxon>Bacteria</taxon>
        <taxon>Pseudomonadati</taxon>
        <taxon>Pseudomonadota</taxon>
        <taxon>Betaproteobacteria</taxon>
        <taxon>Burkholderiales</taxon>
        <taxon>Oxalobacteraceae</taxon>
        <taxon>Oxalobacter</taxon>
    </lineage>
</organism>
<dbReference type="Pfam" id="PF00126">
    <property type="entry name" value="HTH_1"/>
    <property type="match status" value="1"/>
</dbReference>
<dbReference type="InterPro" id="IPR005119">
    <property type="entry name" value="LysR_subst-bd"/>
</dbReference>
<dbReference type="KEGG" id="ovb:NB640_02040"/>
<proteinExistence type="inferred from homology"/>
<evidence type="ECO:0000256" key="4">
    <source>
        <dbReference type="ARBA" id="ARBA00023163"/>
    </source>
</evidence>
<dbReference type="PROSITE" id="PS50931">
    <property type="entry name" value="HTH_LYSR"/>
    <property type="match status" value="1"/>
</dbReference>
<sequence>MKNILNDMPLFVEVAKQKSFTAAADILDIPVSTLSRRISTMEKVLGVPLFLRNSRNVELTESGKAFFEHCAYIVENAMSACEALVQNMNAPAGAVRFSATNDSYNFILPALKSFAAAWPRIQLHIRFADRWADLLTEPYDLDMRIGPLPDSSLRARKLNSVEHGLYVAPGILDVYPLPRTPEDLSEIPCLTSIPHPGTIWTLSKGKENRSITISPAYSFNSMFAAIDFALSGMGVVYAAKALVFRHQREGLLTQILTDWTLPDLDVNLVMPNQQLPLRVRLFMDHITAYSDQLNEELREEMKKNN</sequence>
<evidence type="ECO:0000313" key="7">
    <source>
        <dbReference type="Proteomes" id="UP001156215"/>
    </source>
</evidence>
<dbReference type="GO" id="GO:0003700">
    <property type="term" value="F:DNA-binding transcription factor activity"/>
    <property type="evidence" value="ECO:0007669"/>
    <property type="project" value="InterPro"/>
</dbReference>
<dbReference type="Gene3D" id="3.40.190.290">
    <property type="match status" value="1"/>
</dbReference>
<protein>
    <submittedName>
        <fullName evidence="6">LysR family transcriptional regulator</fullName>
    </submittedName>
</protein>
<dbReference type="PANTHER" id="PTHR30537">
    <property type="entry name" value="HTH-TYPE TRANSCRIPTIONAL REGULATOR"/>
    <property type="match status" value="1"/>
</dbReference>
<dbReference type="FunFam" id="1.10.10.10:FF:000001">
    <property type="entry name" value="LysR family transcriptional regulator"/>
    <property type="match status" value="1"/>
</dbReference>
<dbReference type="InterPro" id="IPR000847">
    <property type="entry name" value="LysR_HTH_N"/>
</dbReference>
<dbReference type="GO" id="GO:0006351">
    <property type="term" value="P:DNA-templated transcription"/>
    <property type="evidence" value="ECO:0007669"/>
    <property type="project" value="TreeGrafter"/>
</dbReference>
<dbReference type="RefSeq" id="WP_269309479.1">
    <property type="nucleotide sequence ID" value="NZ_CP098242.1"/>
</dbReference>
<dbReference type="Gene3D" id="1.10.10.10">
    <property type="entry name" value="Winged helix-like DNA-binding domain superfamily/Winged helix DNA-binding domain"/>
    <property type="match status" value="1"/>
</dbReference>
<name>A0A9E9LZM4_9BURK</name>
<comment type="similarity">
    <text evidence="1">Belongs to the LysR transcriptional regulatory family.</text>
</comment>
<evidence type="ECO:0000313" key="6">
    <source>
        <dbReference type="EMBL" id="WAW10464.1"/>
    </source>
</evidence>
<evidence type="ECO:0000256" key="2">
    <source>
        <dbReference type="ARBA" id="ARBA00023015"/>
    </source>
</evidence>
<accession>A0A9E9LZM4</accession>
<keyword evidence="7" id="KW-1185">Reference proteome</keyword>
<dbReference type="InterPro" id="IPR036388">
    <property type="entry name" value="WH-like_DNA-bd_sf"/>
</dbReference>